<feature type="domain" description="GIY-YIG" evidence="2">
    <location>
        <begin position="7"/>
        <end position="82"/>
    </location>
</feature>
<organism evidence="3 4">
    <name type="scientific">Jeotgalibaca arthritidis</name>
    <dbReference type="NCBI Taxonomy" id="1868794"/>
    <lineage>
        <taxon>Bacteria</taxon>
        <taxon>Bacillati</taxon>
        <taxon>Bacillota</taxon>
        <taxon>Bacilli</taxon>
        <taxon>Lactobacillales</taxon>
        <taxon>Carnobacteriaceae</taxon>
        <taxon>Jeotgalibaca</taxon>
    </lineage>
</organism>
<dbReference type="Gene3D" id="3.40.1440.10">
    <property type="entry name" value="GIY-YIG endonuclease"/>
    <property type="match status" value="1"/>
</dbReference>
<dbReference type="InterPro" id="IPR035901">
    <property type="entry name" value="GIY-YIG_endonuc_sf"/>
</dbReference>
<name>A0A6G7K9A6_9LACT</name>
<evidence type="ECO:0000259" key="2">
    <source>
        <dbReference type="PROSITE" id="PS50164"/>
    </source>
</evidence>
<dbReference type="PROSITE" id="PS50164">
    <property type="entry name" value="GIY_YIG"/>
    <property type="match status" value="1"/>
</dbReference>
<dbReference type="Pfam" id="PF01541">
    <property type="entry name" value="GIY-YIG"/>
    <property type="match status" value="1"/>
</dbReference>
<dbReference type="AlphaFoldDB" id="A0A6G7K9A6"/>
<keyword evidence="4" id="KW-1185">Reference proteome</keyword>
<dbReference type="CDD" id="cd10456">
    <property type="entry name" value="GIY-YIG_UPF0213"/>
    <property type="match status" value="1"/>
</dbReference>
<dbReference type="EMBL" id="CP049740">
    <property type="protein sequence ID" value="QII81830.1"/>
    <property type="molecule type" value="Genomic_DNA"/>
</dbReference>
<dbReference type="SUPFAM" id="SSF82771">
    <property type="entry name" value="GIY-YIG endonuclease"/>
    <property type="match status" value="1"/>
</dbReference>
<evidence type="ECO:0000256" key="1">
    <source>
        <dbReference type="ARBA" id="ARBA00007435"/>
    </source>
</evidence>
<dbReference type="PANTHER" id="PTHR34477:SF1">
    <property type="entry name" value="UPF0213 PROTEIN YHBQ"/>
    <property type="match status" value="1"/>
</dbReference>
<gene>
    <name evidence="3" type="ORF">G7057_04630</name>
</gene>
<dbReference type="RefSeq" id="WP_166161696.1">
    <property type="nucleotide sequence ID" value="NZ_CP049740.1"/>
</dbReference>
<comment type="similarity">
    <text evidence="1">Belongs to the UPF0213 family.</text>
</comment>
<protein>
    <submittedName>
        <fullName evidence="3">GIY-YIG nuclease family protein</fullName>
    </submittedName>
</protein>
<evidence type="ECO:0000313" key="3">
    <source>
        <dbReference type="EMBL" id="QII81830.1"/>
    </source>
</evidence>
<sequence length="93" mass="10970">MANKEESRHYFYVLECRDQSFYAGYTTDLLRREKEHNAGIGCKYTKSRRPVNMIYHEDFATRSEATKAEAAFKKLTRKQKEEKVGRNGNTEKL</sequence>
<dbReference type="Proteomes" id="UP000501451">
    <property type="component" value="Chromosome"/>
</dbReference>
<dbReference type="KEGG" id="jar:G7057_04630"/>
<proteinExistence type="inferred from homology"/>
<reference evidence="3 4" key="1">
    <citation type="journal article" date="2017" name="Int. J. Syst. Evol. Microbiol.">
        <title>Jeotgalibaca porci sp. nov. and Jeotgalibaca arthritidis sp. nov., isolated from pigs, and emended description of the genus Jeotgalibaca.</title>
        <authorList>
            <person name="Zamora L."/>
            <person name="Perez-Sancho M."/>
            <person name="Dominguez L."/>
            <person name="Fernandez-Garayzabal J.F."/>
            <person name="Vela A.I."/>
        </authorList>
    </citation>
    <scope>NUCLEOTIDE SEQUENCE [LARGE SCALE GENOMIC DNA]</scope>
    <source>
        <strain evidence="3 4">CECT 9157</strain>
    </source>
</reference>
<dbReference type="PANTHER" id="PTHR34477">
    <property type="entry name" value="UPF0213 PROTEIN YHBQ"/>
    <property type="match status" value="1"/>
</dbReference>
<evidence type="ECO:0000313" key="4">
    <source>
        <dbReference type="Proteomes" id="UP000501451"/>
    </source>
</evidence>
<dbReference type="InterPro" id="IPR000305">
    <property type="entry name" value="GIY-YIG_endonuc"/>
</dbReference>
<accession>A0A6G7K9A6</accession>
<dbReference type="InterPro" id="IPR050190">
    <property type="entry name" value="UPF0213_domain"/>
</dbReference>